<dbReference type="GO" id="GO:0016779">
    <property type="term" value="F:nucleotidyltransferase activity"/>
    <property type="evidence" value="ECO:0007669"/>
    <property type="project" value="InterPro"/>
</dbReference>
<dbReference type="Proteomes" id="UP000474054">
    <property type="component" value="Unassembled WGS sequence"/>
</dbReference>
<evidence type="ECO:0000313" key="4">
    <source>
        <dbReference type="Proteomes" id="UP000426328"/>
    </source>
</evidence>
<dbReference type="InterPro" id="IPR043519">
    <property type="entry name" value="NT_sf"/>
</dbReference>
<dbReference type="CDD" id="cd05403">
    <property type="entry name" value="NT_KNTase_like"/>
    <property type="match status" value="1"/>
</dbReference>
<evidence type="ECO:0000313" key="2">
    <source>
        <dbReference type="EMBL" id="MQL54215.1"/>
    </source>
</evidence>
<dbReference type="SUPFAM" id="SSF81301">
    <property type="entry name" value="Nucleotidyltransferase"/>
    <property type="match status" value="1"/>
</dbReference>
<dbReference type="Gene3D" id="3.30.460.10">
    <property type="entry name" value="Beta Polymerase, domain 2"/>
    <property type="match status" value="1"/>
</dbReference>
<dbReference type="Pfam" id="PF01909">
    <property type="entry name" value="NTP_transf_2"/>
    <property type="match status" value="1"/>
</dbReference>
<dbReference type="EMBL" id="CP045482">
    <property type="protein sequence ID" value="QGR22047.1"/>
    <property type="molecule type" value="Genomic_DNA"/>
</dbReference>
<evidence type="ECO:0000313" key="3">
    <source>
        <dbReference type="EMBL" id="QGR22047.1"/>
    </source>
</evidence>
<organism evidence="3 4">
    <name type="scientific">Acidianus ambivalens</name>
    <name type="common">Desulfurolobus ambivalens</name>
    <dbReference type="NCBI Taxonomy" id="2283"/>
    <lineage>
        <taxon>Archaea</taxon>
        <taxon>Thermoproteota</taxon>
        <taxon>Thermoprotei</taxon>
        <taxon>Sulfolobales</taxon>
        <taxon>Sulfolobaceae</taxon>
        <taxon>Acidianus</taxon>
    </lineage>
</organism>
<keyword evidence="3" id="KW-0808">Transferase</keyword>
<accession>A0A650CX66</accession>
<protein>
    <submittedName>
        <fullName evidence="3">Nucleotidyltransferase domain-containing protein</fullName>
    </submittedName>
</protein>
<evidence type="ECO:0000259" key="1">
    <source>
        <dbReference type="Pfam" id="PF01909"/>
    </source>
</evidence>
<name>A0A650CX66_ACIAM</name>
<feature type="domain" description="Polymerase nucleotidyl transferase" evidence="1">
    <location>
        <begin position="9"/>
        <end position="81"/>
    </location>
</feature>
<dbReference type="GeneID" id="42779788"/>
<dbReference type="EMBL" id="WHYS01000001">
    <property type="protein sequence ID" value="MQL54215.1"/>
    <property type="molecule type" value="Genomic_DNA"/>
</dbReference>
<sequence>MEKSFFVQLAEKIRPTFGKVAIILHGSRIKGNYYPASDLDVLIISERCLGRNGLRILYSFGEELNGVKLDYQLVCYKNKDFWIVRNVLSSPHLVVVDDFNEF</sequence>
<dbReference type="AlphaFoldDB" id="A0A650CX66"/>
<dbReference type="Proteomes" id="UP000426328">
    <property type="component" value="Chromosome"/>
</dbReference>
<reference evidence="2 5" key="1">
    <citation type="submission" date="2019-10" db="EMBL/GenBank/DDBJ databases">
        <title>Comparative genomics of sulfur disproportionating microorganisms.</title>
        <authorList>
            <person name="Ward L.M."/>
            <person name="Bertran E."/>
            <person name="Johnston D."/>
        </authorList>
    </citation>
    <scope>NUCLEOTIDE SEQUENCE [LARGE SCALE GENOMIC DNA]</scope>
    <source>
        <strain evidence="2 5">DSM 3772</strain>
    </source>
</reference>
<dbReference type="InterPro" id="IPR002934">
    <property type="entry name" value="Polymerase_NTP_transf_dom"/>
</dbReference>
<dbReference type="RefSeq" id="WP_152939100.1">
    <property type="nucleotide sequence ID" value="NZ_CP045482.1"/>
</dbReference>
<keyword evidence="4" id="KW-1185">Reference proteome</keyword>
<evidence type="ECO:0000313" key="5">
    <source>
        <dbReference type="Proteomes" id="UP000474054"/>
    </source>
</evidence>
<gene>
    <name evidence="3" type="ORF">D1866_08590</name>
    <name evidence="2" type="ORF">GFB69_00035</name>
</gene>
<dbReference type="KEGG" id="aamb:D1866_08590"/>
<proteinExistence type="predicted"/>
<reference evidence="3 4" key="2">
    <citation type="submission" date="2019-10" db="EMBL/GenBank/DDBJ databases">
        <title>Genome Sequences from Six Type Strain Members of the Archaeal Family Sulfolobaceae: Acidianus ambivalens, Acidianus infernus, Metallosphaera prunae, Stygiolobus azoricus, Sulfolobus metallicus, and Sulfurisphaera ohwakuensis.</title>
        <authorList>
            <person name="Counts J.A."/>
            <person name="Kelly R.M."/>
        </authorList>
    </citation>
    <scope>NUCLEOTIDE SEQUENCE [LARGE SCALE GENOMIC DNA]</scope>
    <source>
        <strain evidence="3 4">LEI 10</strain>
    </source>
</reference>